<protein>
    <submittedName>
        <fullName evidence="3">10632_t:CDS:1</fullName>
    </submittedName>
</protein>
<feature type="non-terminal residue" evidence="3">
    <location>
        <position position="1"/>
    </location>
</feature>
<feature type="compositionally biased region" description="Low complexity" evidence="1">
    <location>
        <begin position="66"/>
        <end position="95"/>
    </location>
</feature>
<evidence type="ECO:0000313" key="4">
    <source>
        <dbReference type="Proteomes" id="UP000789739"/>
    </source>
</evidence>
<dbReference type="Proteomes" id="UP000789739">
    <property type="component" value="Unassembled WGS sequence"/>
</dbReference>
<keyword evidence="4" id="KW-1185">Reference proteome</keyword>
<accession>A0A9N9EF19</accession>
<keyword evidence="2" id="KW-0472">Membrane</keyword>
<feature type="non-terminal residue" evidence="3">
    <location>
        <position position="95"/>
    </location>
</feature>
<sequence>FQVTVAPVGGMPFFVLPLIGFIVICCVAAPKQDGALSERINSQPQRYHSCSTPEPSHSDYSKPQPSSSDYSTTSSNRSKLQPSSSNHSKQKTSSN</sequence>
<feature type="compositionally biased region" description="Polar residues" evidence="1">
    <location>
        <begin position="39"/>
        <end position="55"/>
    </location>
</feature>
<organism evidence="3 4">
    <name type="scientific">Paraglomus brasilianum</name>
    <dbReference type="NCBI Taxonomy" id="144538"/>
    <lineage>
        <taxon>Eukaryota</taxon>
        <taxon>Fungi</taxon>
        <taxon>Fungi incertae sedis</taxon>
        <taxon>Mucoromycota</taxon>
        <taxon>Glomeromycotina</taxon>
        <taxon>Glomeromycetes</taxon>
        <taxon>Paraglomerales</taxon>
        <taxon>Paraglomeraceae</taxon>
        <taxon>Paraglomus</taxon>
    </lineage>
</organism>
<gene>
    <name evidence="3" type="ORF">PBRASI_LOCUS11364</name>
</gene>
<keyword evidence="2" id="KW-1133">Transmembrane helix</keyword>
<reference evidence="3" key="1">
    <citation type="submission" date="2021-06" db="EMBL/GenBank/DDBJ databases">
        <authorList>
            <person name="Kallberg Y."/>
            <person name="Tangrot J."/>
            <person name="Rosling A."/>
        </authorList>
    </citation>
    <scope>NUCLEOTIDE SEQUENCE</scope>
    <source>
        <strain evidence="3">BR232B</strain>
    </source>
</reference>
<feature type="region of interest" description="Disordered" evidence="1">
    <location>
        <begin position="39"/>
        <end position="95"/>
    </location>
</feature>
<proteinExistence type="predicted"/>
<dbReference type="EMBL" id="CAJVPI010005151">
    <property type="protein sequence ID" value="CAG8672198.1"/>
    <property type="molecule type" value="Genomic_DNA"/>
</dbReference>
<evidence type="ECO:0000256" key="1">
    <source>
        <dbReference type="SAM" id="MobiDB-lite"/>
    </source>
</evidence>
<feature type="transmembrane region" description="Helical" evidence="2">
    <location>
        <begin position="12"/>
        <end position="30"/>
    </location>
</feature>
<comment type="caution">
    <text evidence="3">The sequence shown here is derived from an EMBL/GenBank/DDBJ whole genome shotgun (WGS) entry which is preliminary data.</text>
</comment>
<keyword evidence="2" id="KW-0812">Transmembrane</keyword>
<dbReference type="AlphaFoldDB" id="A0A9N9EF19"/>
<name>A0A9N9EF19_9GLOM</name>
<evidence type="ECO:0000313" key="3">
    <source>
        <dbReference type="EMBL" id="CAG8672198.1"/>
    </source>
</evidence>
<evidence type="ECO:0000256" key="2">
    <source>
        <dbReference type="SAM" id="Phobius"/>
    </source>
</evidence>